<gene>
    <name evidence="6" type="ORF">OKA04_14090</name>
</gene>
<comment type="subcellular location">
    <subcellularLocation>
        <location evidence="5">Cell membrane</location>
        <topology evidence="5">Multi-pass membrane protein</topology>
    </subcellularLocation>
</comment>
<evidence type="ECO:0000256" key="4">
    <source>
        <dbReference type="ARBA" id="ARBA00023136"/>
    </source>
</evidence>
<feature type="transmembrane region" description="Helical" evidence="5">
    <location>
        <begin position="60"/>
        <end position="78"/>
    </location>
</feature>
<name>A0ABT3FQK8_9BACT</name>
<keyword evidence="7" id="KW-1185">Reference proteome</keyword>
<dbReference type="Pfam" id="PF02694">
    <property type="entry name" value="UPF0060"/>
    <property type="match status" value="1"/>
</dbReference>
<dbReference type="HAMAP" id="MF_00010">
    <property type="entry name" value="UPF0060"/>
    <property type="match status" value="1"/>
</dbReference>
<proteinExistence type="inferred from homology"/>
<feature type="transmembrane region" description="Helical" evidence="5">
    <location>
        <begin position="5"/>
        <end position="25"/>
    </location>
</feature>
<evidence type="ECO:0000313" key="6">
    <source>
        <dbReference type="EMBL" id="MCW1885866.1"/>
    </source>
</evidence>
<evidence type="ECO:0000313" key="7">
    <source>
        <dbReference type="Proteomes" id="UP001207930"/>
    </source>
</evidence>
<feature type="transmembrane region" description="Helical" evidence="5">
    <location>
        <begin position="84"/>
        <end position="104"/>
    </location>
</feature>
<sequence length="107" mass="11766">MKTLYWYLIAAVGEIAGCYAFWMWLRLKKGPGPLLWGLPALLIFAYALTRIDTEQAGRAYAAYSAIYLISSLAWMKAVEKTNPTTWDIVGSCVCLIGAGIIVFAPGK</sequence>
<dbReference type="InterPro" id="IPR037185">
    <property type="entry name" value="EmrE-like"/>
</dbReference>
<dbReference type="Proteomes" id="UP001207930">
    <property type="component" value="Unassembled WGS sequence"/>
</dbReference>
<reference evidence="6 7" key="1">
    <citation type="submission" date="2022-10" db="EMBL/GenBank/DDBJ databases">
        <title>Luteolibacter flavescens strain MCCC 1K03193, whole genome shotgun sequencing project.</title>
        <authorList>
            <person name="Zhao G."/>
            <person name="Shen L."/>
        </authorList>
    </citation>
    <scope>NUCLEOTIDE SEQUENCE [LARGE SCALE GENOMIC DNA]</scope>
    <source>
        <strain evidence="6 7">MCCC 1K03193</strain>
    </source>
</reference>
<dbReference type="EMBL" id="JAPDDS010000007">
    <property type="protein sequence ID" value="MCW1885866.1"/>
    <property type="molecule type" value="Genomic_DNA"/>
</dbReference>
<evidence type="ECO:0000256" key="1">
    <source>
        <dbReference type="ARBA" id="ARBA00022475"/>
    </source>
</evidence>
<protein>
    <submittedName>
        <fullName evidence="6">YnfA family protein</fullName>
    </submittedName>
</protein>
<dbReference type="SUPFAM" id="SSF103481">
    <property type="entry name" value="Multidrug resistance efflux transporter EmrE"/>
    <property type="match status" value="1"/>
</dbReference>
<feature type="transmembrane region" description="Helical" evidence="5">
    <location>
        <begin position="31"/>
        <end position="48"/>
    </location>
</feature>
<evidence type="ECO:0000256" key="5">
    <source>
        <dbReference type="HAMAP-Rule" id="MF_00010"/>
    </source>
</evidence>
<accession>A0ABT3FQK8</accession>
<organism evidence="6 7">
    <name type="scientific">Luteolibacter flavescens</name>
    <dbReference type="NCBI Taxonomy" id="1859460"/>
    <lineage>
        <taxon>Bacteria</taxon>
        <taxon>Pseudomonadati</taxon>
        <taxon>Verrucomicrobiota</taxon>
        <taxon>Verrucomicrobiia</taxon>
        <taxon>Verrucomicrobiales</taxon>
        <taxon>Verrucomicrobiaceae</taxon>
        <taxon>Luteolibacter</taxon>
    </lineage>
</organism>
<dbReference type="RefSeq" id="WP_264501823.1">
    <property type="nucleotide sequence ID" value="NZ_JAPDDS010000007.1"/>
</dbReference>
<comment type="caution">
    <text evidence="6">The sequence shown here is derived from an EMBL/GenBank/DDBJ whole genome shotgun (WGS) entry which is preliminary data.</text>
</comment>
<dbReference type="InterPro" id="IPR003844">
    <property type="entry name" value="UPF0060"/>
</dbReference>
<keyword evidence="4 5" id="KW-0472">Membrane</keyword>
<keyword evidence="2 5" id="KW-0812">Transmembrane</keyword>
<dbReference type="PANTHER" id="PTHR36116">
    <property type="entry name" value="UPF0060 MEMBRANE PROTEIN YNFA"/>
    <property type="match status" value="1"/>
</dbReference>
<dbReference type="PANTHER" id="PTHR36116:SF1">
    <property type="entry name" value="UPF0060 MEMBRANE PROTEIN YNFA"/>
    <property type="match status" value="1"/>
</dbReference>
<comment type="similarity">
    <text evidence="5">Belongs to the UPF0060 family.</text>
</comment>
<evidence type="ECO:0000256" key="3">
    <source>
        <dbReference type="ARBA" id="ARBA00022989"/>
    </source>
</evidence>
<evidence type="ECO:0000256" key="2">
    <source>
        <dbReference type="ARBA" id="ARBA00022692"/>
    </source>
</evidence>
<keyword evidence="3 5" id="KW-1133">Transmembrane helix</keyword>
<keyword evidence="1 5" id="KW-1003">Cell membrane</keyword>